<evidence type="ECO:0000313" key="1">
    <source>
        <dbReference type="EMBL" id="QHT07571.1"/>
    </source>
</evidence>
<accession>A0A6C0CSY5</accession>
<protein>
    <submittedName>
        <fullName evidence="1">Uncharacterized protein</fullName>
    </submittedName>
</protein>
<name>A0A6C0CSY5_9ZZZZ</name>
<organism evidence="1">
    <name type="scientific">viral metagenome</name>
    <dbReference type="NCBI Taxonomy" id="1070528"/>
    <lineage>
        <taxon>unclassified sequences</taxon>
        <taxon>metagenomes</taxon>
        <taxon>organismal metagenomes</taxon>
    </lineage>
</organism>
<dbReference type="EMBL" id="MN739483">
    <property type="protein sequence ID" value="QHT07571.1"/>
    <property type="molecule type" value="Genomic_DNA"/>
</dbReference>
<proteinExistence type="predicted"/>
<reference evidence="1" key="1">
    <citation type="journal article" date="2020" name="Nature">
        <title>Giant virus diversity and host interactions through global metagenomics.</title>
        <authorList>
            <person name="Schulz F."/>
            <person name="Roux S."/>
            <person name="Paez-Espino D."/>
            <person name="Jungbluth S."/>
            <person name="Walsh D.A."/>
            <person name="Denef V.J."/>
            <person name="McMahon K.D."/>
            <person name="Konstantinidis K.T."/>
            <person name="Eloe-Fadrosh E.A."/>
            <person name="Kyrpides N.C."/>
            <person name="Woyke T."/>
        </authorList>
    </citation>
    <scope>NUCLEOTIDE SEQUENCE</scope>
    <source>
        <strain evidence="1">GVMAG-M-3300021964-36</strain>
    </source>
</reference>
<dbReference type="AlphaFoldDB" id="A0A6C0CSY5"/>
<sequence>MSGIKQKLIELNELNEMFADIKNEKLKSTLNYKLAEELDSVINKYEGLYYKAYNNPRYRKNLIRNASNDRHNTIISTHSTLNTFMPYILLHNLSSLS</sequence>